<feature type="compositionally biased region" description="Low complexity" evidence="10">
    <location>
        <begin position="2379"/>
        <end position="2397"/>
    </location>
</feature>
<feature type="compositionally biased region" description="Low complexity" evidence="10">
    <location>
        <begin position="660"/>
        <end position="669"/>
    </location>
</feature>
<organism evidence="14 15">
    <name type="scientific">Cylicocyclus nassatus</name>
    <name type="common">Nematode worm</name>
    <dbReference type="NCBI Taxonomy" id="53992"/>
    <lineage>
        <taxon>Eukaryota</taxon>
        <taxon>Metazoa</taxon>
        <taxon>Ecdysozoa</taxon>
        <taxon>Nematoda</taxon>
        <taxon>Chromadorea</taxon>
        <taxon>Rhabditida</taxon>
        <taxon>Rhabditina</taxon>
        <taxon>Rhabditomorpha</taxon>
        <taxon>Strongyloidea</taxon>
        <taxon>Strongylidae</taxon>
        <taxon>Cylicocyclus</taxon>
    </lineage>
</organism>
<feature type="compositionally biased region" description="Low complexity" evidence="10">
    <location>
        <begin position="2409"/>
        <end position="2428"/>
    </location>
</feature>
<dbReference type="InterPro" id="IPR000330">
    <property type="entry name" value="SNF2_N"/>
</dbReference>
<dbReference type="GO" id="GO:0000785">
    <property type="term" value="C:chromatin"/>
    <property type="evidence" value="ECO:0007669"/>
    <property type="project" value="TreeGrafter"/>
</dbReference>
<dbReference type="SMART" id="SM00592">
    <property type="entry name" value="BRK"/>
    <property type="match status" value="2"/>
</dbReference>
<feature type="compositionally biased region" description="Pro residues" evidence="10">
    <location>
        <begin position="2398"/>
        <end position="2408"/>
    </location>
</feature>
<evidence type="ECO:0000259" key="13">
    <source>
        <dbReference type="PROSITE" id="PS51194"/>
    </source>
</evidence>
<keyword evidence="4" id="KW-0378">Hydrolase</keyword>
<dbReference type="FunFam" id="3.40.50.10810:FF:000003">
    <property type="entry name" value="chromodomain-helicase-DNA-binding protein 8 isoform X4"/>
    <property type="match status" value="1"/>
</dbReference>
<evidence type="ECO:0000256" key="2">
    <source>
        <dbReference type="ARBA" id="ARBA00022737"/>
    </source>
</evidence>
<dbReference type="InterPro" id="IPR056342">
    <property type="entry name" value="HTH_CHD6-9"/>
</dbReference>
<gene>
    <name evidence="14" type="ORF">CYNAS_LOCUS5281</name>
</gene>
<feature type="domain" description="Chromo" evidence="11">
    <location>
        <begin position="898"/>
        <end position="962"/>
    </location>
</feature>
<dbReference type="FunFam" id="3.40.50.300:FF:000015">
    <property type="entry name" value="chromodomain-helicase-DNA-binding protein 9 isoform X1"/>
    <property type="match status" value="1"/>
</dbReference>
<feature type="region of interest" description="Disordered" evidence="10">
    <location>
        <begin position="2661"/>
        <end position="2684"/>
    </location>
</feature>
<dbReference type="Gene3D" id="2.40.50.40">
    <property type="match status" value="2"/>
</dbReference>
<evidence type="ECO:0000256" key="7">
    <source>
        <dbReference type="ARBA" id="ARBA00023125"/>
    </source>
</evidence>
<comment type="caution">
    <text evidence="14">The sequence shown here is derived from an EMBL/GenBank/DDBJ whole genome shotgun (WGS) entry which is preliminary data.</text>
</comment>
<keyword evidence="6" id="KW-0805">Transcription regulation</keyword>
<feature type="compositionally biased region" description="Low complexity" evidence="10">
    <location>
        <begin position="533"/>
        <end position="545"/>
    </location>
</feature>
<feature type="compositionally biased region" description="Acidic residues" evidence="10">
    <location>
        <begin position="715"/>
        <end position="730"/>
    </location>
</feature>
<feature type="compositionally biased region" description="Low complexity" evidence="10">
    <location>
        <begin position="741"/>
        <end position="757"/>
    </location>
</feature>
<feature type="domain" description="Helicase C-terminal" evidence="13">
    <location>
        <begin position="1382"/>
        <end position="1533"/>
    </location>
</feature>
<feature type="region of interest" description="Disordered" evidence="10">
    <location>
        <begin position="1629"/>
        <end position="1700"/>
    </location>
</feature>
<keyword evidence="7" id="KW-0238">DNA-binding</keyword>
<evidence type="ECO:0000256" key="4">
    <source>
        <dbReference type="ARBA" id="ARBA00022801"/>
    </source>
</evidence>
<dbReference type="CDD" id="cd17995">
    <property type="entry name" value="DEXHc_CHD6_7_8_9"/>
    <property type="match status" value="1"/>
</dbReference>
<evidence type="ECO:0000313" key="15">
    <source>
        <dbReference type="Proteomes" id="UP001176961"/>
    </source>
</evidence>
<feature type="compositionally biased region" description="Low complexity" evidence="10">
    <location>
        <begin position="494"/>
        <end position="504"/>
    </location>
</feature>
<dbReference type="InterPro" id="IPR027417">
    <property type="entry name" value="P-loop_NTPase"/>
</dbReference>
<dbReference type="CDD" id="cd18793">
    <property type="entry name" value="SF2_C_SNF"/>
    <property type="match status" value="1"/>
</dbReference>
<feature type="compositionally biased region" description="Low complexity" evidence="10">
    <location>
        <begin position="311"/>
        <end position="353"/>
    </location>
</feature>
<evidence type="ECO:0000256" key="3">
    <source>
        <dbReference type="ARBA" id="ARBA00022741"/>
    </source>
</evidence>
<dbReference type="GO" id="GO:0016887">
    <property type="term" value="F:ATP hydrolysis activity"/>
    <property type="evidence" value="ECO:0007669"/>
    <property type="project" value="TreeGrafter"/>
</dbReference>
<dbReference type="InterPro" id="IPR037259">
    <property type="entry name" value="BRK_sf"/>
</dbReference>
<accession>A0AA36DTT7</accession>
<dbReference type="PANTHER" id="PTHR45623">
    <property type="entry name" value="CHROMODOMAIN-HELICASE-DNA-BINDING PROTEIN 3-RELATED-RELATED"/>
    <property type="match status" value="1"/>
</dbReference>
<evidence type="ECO:0000259" key="11">
    <source>
        <dbReference type="PROSITE" id="PS50013"/>
    </source>
</evidence>
<dbReference type="SMART" id="SM00298">
    <property type="entry name" value="CHROMO"/>
    <property type="match status" value="2"/>
</dbReference>
<dbReference type="GO" id="GO:0005634">
    <property type="term" value="C:nucleus"/>
    <property type="evidence" value="ECO:0007669"/>
    <property type="project" value="UniProtKB-SubCell"/>
</dbReference>
<dbReference type="InterPro" id="IPR038718">
    <property type="entry name" value="SNF2-like_sf"/>
</dbReference>
<feature type="compositionally biased region" description="Polar residues" evidence="10">
    <location>
        <begin position="88"/>
        <end position="102"/>
    </location>
</feature>
<dbReference type="PANTHER" id="PTHR45623:SF11">
    <property type="entry name" value="KISMET, ISOFORM C"/>
    <property type="match status" value="1"/>
</dbReference>
<dbReference type="Gene3D" id="3.40.50.10810">
    <property type="entry name" value="Tandem AAA-ATPase domain"/>
    <property type="match status" value="1"/>
</dbReference>
<feature type="compositionally biased region" description="Low complexity" evidence="10">
    <location>
        <begin position="2532"/>
        <end position="2543"/>
    </location>
</feature>
<protein>
    <submittedName>
        <fullName evidence="14">Uncharacterized protein</fullName>
    </submittedName>
</protein>
<keyword evidence="3" id="KW-0547">Nucleotide-binding</keyword>
<dbReference type="PROSITE" id="PS51192">
    <property type="entry name" value="HELICASE_ATP_BIND_1"/>
    <property type="match status" value="1"/>
</dbReference>
<evidence type="ECO:0000256" key="1">
    <source>
        <dbReference type="ARBA" id="ARBA00004123"/>
    </source>
</evidence>
<evidence type="ECO:0000313" key="14">
    <source>
        <dbReference type="EMBL" id="CAJ0593298.1"/>
    </source>
</evidence>
<dbReference type="InterPro" id="IPR000953">
    <property type="entry name" value="Chromo/chromo_shadow_dom"/>
</dbReference>
<dbReference type="Pfam" id="PF07533">
    <property type="entry name" value="BRK"/>
    <property type="match status" value="2"/>
</dbReference>
<dbReference type="GO" id="GO:0005524">
    <property type="term" value="F:ATP binding"/>
    <property type="evidence" value="ECO:0007669"/>
    <property type="project" value="UniProtKB-KW"/>
</dbReference>
<feature type="compositionally biased region" description="Acidic residues" evidence="10">
    <location>
        <begin position="693"/>
        <end position="704"/>
    </location>
</feature>
<dbReference type="Gene3D" id="3.40.5.120">
    <property type="match status" value="2"/>
</dbReference>
<dbReference type="Pfam" id="PF00176">
    <property type="entry name" value="SNF2-rel_dom"/>
    <property type="match status" value="1"/>
</dbReference>
<dbReference type="PROSITE" id="PS50013">
    <property type="entry name" value="CHROMO_2"/>
    <property type="match status" value="2"/>
</dbReference>
<dbReference type="GO" id="GO:0042393">
    <property type="term" value="F:histone binding"/>
    <property type="evidence" value="ECO:0007669"/>
    <property type="project" value="TreeGrafter"/>
</dbReference>
<proteinExistence type="predicted"/>
<evidence type="ECO:0000256" key="8">
    <source>
        <dbReference type="ARBA" id="ARBA00023163"/>
    </source>
</evidence>
<feature type="compositionally biased region" description="Basic residues" evidence="10">
    <location>
        <begin position="812"/>
        <end position="825"/>
    </location>
</feature>
<dbReference type="InterPro" id="IPR001650">
    <property type="entry name" value="Helicase_C-like"/>
</dbReference>
<feature type="compositionally biased region" description="Low complexity" evidence="10">
    <location>
        <begin position="2275"/>
        <end position="2309"/>
    </location>
</feature>
<dbReference type="GO" id="GO:0003677">
    <property type="term" value="F:DNA binding"/>
    <property type="evidence" value="ECO:0007669"/>
    <property type="project" value="UniProtKB-KW"/>
</dbReference>
<feature type="region of interest" description="Disordered" evidence="10">
    <location>
        <begin position="533"/>
        <end position="896"/>
    </location>
</feature>
<dbReference type="SMART" id="SM00487">
    <property type="entry name" value="DEXDc"/>
    <property type="match status" value="1"/>
</dbReference>
<feature type="region of interest" description="Disordered" evidence="10">
    <location>
        <begin position="2274"/>
        <end position="2309"/>
    </location>
</feature>
<feature type="region of interest" description="Disordered" evidence="10">
    <location>
        <begin position="311"/>
        <end position="399"/>
    </location>
</feature>
<feature type="region of interest" description="Disordered" evidence="10">
    <location>
        <begin position="2366"/>
        <end position="2454"/>
    </location>
</feature>
<feature type="compositionally biased region" description="Polar residues" evidence="10">
    <location>
        <begin position="884"/>
        <end position="896"/>
    </location>
</feature>
<dbReference type="InterPro" id="IPR023780">
    <property type="entry name" value="Chromo_domain"/>
</dbReference>
<dbReference type="InterPro" id="IPR014001">
    <property type="entry name" value="Helicase_ATP-bd"/>
</dbReference>
<feature type="compositionally biased region" description="Low complexity" evidence="10">
    <location>
        <begin position="437"/>
        <end position="487"/>
    </location>
</feature>
<dbReference type="Proteomes" id="UP001176961">
    <property type="component" value="Unassembled WGS sequence"/>
</dbReference>
<feature type="compositionally biased region" description="Low complexity" evidence="10">
    <location>
        <begin position="52"/>
        <end position="65"/>
    </location>
</feature>
<feature type="compositionally biased region" description="Pro residues" evidence="10">
    <location>
        <begin position="185"/>
        <end position="202"/>
    </location>
</feature>
<dbReference type="Pfam" id="PF00385">
    <property type="entry name" value="Chromo"/>
    <property type="match status" value="2"/>
</dbReference>
<feature type="domain" description="Chromo" evidence="11">
    <location>
        <begin position="970"/>
        <end position="1037"/>
    </location>
</feature>
<feature type="region of interest" description="Disordered" evidence="10">
    <location>
        <begin position="413"/>
        <end position="504"/>
    </location>
</feature>
<keyword evidence="5" id="KW-0067">ATP-binding</keyword>
<dbReference type="GO" id="GO:0140658">
    <property type="term" value="F:ATP-dependent chromatin remodeler activity"/>
    <property type="evidence" value="ECO:0007669"/>
    <property type="project" value="TreeGrafter"/>
</dbReference>
<feature type="compositionally biased region" description="Basic and acidic residues" evidence="10">
    <location>
        <begin position="772"/>
        <end position="783"/>
    </location>
</feature>
<dbReference type="Gene3D" id="1.10.10.60">
    <property type="entry name" value="Homeodomain-like"/>
    <property type="match status" value="1"/>
</dbReference>
<feature type="compositionally biased region" description="Low complexity" evidence="10">
    <location>
        <begin position="2550"/>
        <end position="2559"/>
    </location>
</feature>
<feature type="domain" description="Helicase ATP-binding" evidence="12">
    <location>
        <begin position="1065"/>
        <end position="1244"/>
    </location>
</feature>
<keyword evidence="8" id="KW-0804">Transcription</keyword>
<feature type="compositionally biased region" description="Low complexity" evidence="10">
    <location>
        <begin position="167"/>
        <end position="184"/>
    </location>
</feature>
<evidence type="ECO:0000256" key="10">
    <source>
        <dbReference type="SAM" id="MobiDB-lite"/>
    </source>
</evidence>
<evidence type="ECO:0000256" key="6">
    <source>
        <dbReference type="ARBA" id="ARBA00023015"/>
    </source>
</evidence>
<dbReference type="Gene3D" id="3.40.50.300">
    <property type="entry name" value="P-loop containing nucleotide triphosphate hydrolases"/>
    <property type="match status" value="1"/>
</dbReference>
<dbReference type="EMBL" id="CATQJL010000112">
    <property type="protein sequence ID" value="CAJ0593298.1"/>
    <property type="molecule type" value="Genomic_DNA"/>
</dbReference>
<dbReference type="InterPro" id="IPR006576">
    <property type="entry name" value="BRK_domain"/>
</dbReference>
<dbReference type="Pfam" id="PF23078">
    <property type="entry name" value="HTH_CHD6-9"/>
    <property type="match status" value="1"/>
</dbReference>
<feature type="region of interest" description="Disordered" evidence="10">
    <location>
        <begin position="1"/>
        <end position="268"/>
    </location>
</feature>
<evidence type="ECO:0000256" key="5">
    <source>
        <dbReference type="ARBA" id="ARBA00022840"/>
    </source>
</evidence>
<feature type="compositionally biased region" description="Pro residues" evidence="10">
    <location>
        <begin position="124"/>
        <end position="139"/>
    </location>
</feature>
<keyword evidence="9" id="KW-0539">Nucleus</keyword>
<dbReference type="Pfam" id="PF00271">
    <property type="entry name" value="Helicase_C"/>
    <property type="match status" value="1"/>
</dbReference>
<name>A0AA36DTT7_CYLNA</name>
<dbReference type="SUPFAM" id="SSF160481">
    <property type="entry name" value="BRK domain-like"/>
    <property type="match status" value="2"/>
</dbReference>
<feature type="compositionally biased region" description="Low complexity" evidence="10">
    <location>
        <begin position="203"/>
        <end position="212"/>
    </location>
</feature>
<feature type="compositionally biased region" description="Low complexity" evidence="10">
    <location>
        <begin position="222"/>
        <end position="233"/>
    </location>
</feature>
<dbReference type="SMART" id="SM00490">
    <property type="entry name" value="HELICc"/>
    <property type="match status" value="1"/>
</dbReference>
<dbReference type="CDD" id="cd18668">
    <property type="entry name" value="CD1_tandem_CHD5-9_like"/>
    <property type="match status" value="1"/>
</dbReference>
<evidence type="ECO:0000256" key="9">
    <source>
        <dbReference type="ARBA" id="ARBA00023242"/>
    </source>
</evidence>
<feature type="compositionally biased region" description="Basic and acidic residues" evidence="10">
    <location>
        <begin position="1629"/>
        <end position="1661"/>
    </location>
</feature>
<dbReference type="SUPFAM" id="SSF54160">
    <property type="entry name" value="Chromo domain-like"/>
    <property type="match status" value="2"/>
</dbReference>
<keyword evidence="2" id="KW-0677">Repeat</keyword>
<feature type="compositionally biased region" description="Basic and acidic residues" evidence="10">
    <location>
        <begin position="572"/>
        <end position="585"/>
    </location>
</feature>
<comment type="subcellular location">
    <subcellularLocation>
        <location evidence="1">Nucleus</location>
    </subcellularLocation>
</comment>
<feature type="compositionally biased region" description="Low complexity" evidence="10">
    <location>
        <begin position="240"/>
        <end position="260"/>
    </location>
</feature>
<feature type="compositionally biased region" description="Acidic residues" evidence="10">
    <location>
        <begin position="634"/>
        <end position="650"/>
    </location>
</feature>
<feature type="compositionally biased region" description="Acidic residues" evidence="10">
    <location>
        <begin position="829"/>
        <end position="838"/>
    </location>
</feature>
<dbReference type="PROSITE" id="PS51194">
    <property type="entry name" value="HELICASE_CTER"/>
    <property type="match status" value="1"/>
</dbReference>
<dbReference type="InterPro" id="IPR016197">
    <property type="entry name" value="Chromo-like_dom_sf"/>
</dbReference>
<dbReference type="GO" id="GO:0003682">
    <property type="term" value="F:chromatin binding"/>
    <property type="evidence" value="ECO:0007669"/>
    <property type="project" value="TreeGrafter"/>
</dbReference>
<sequence>MDEGDEYVPQMSQLGDYGGLGSMGMSQGQPPSVPGYPSMSGGLTPMNNPYEQQMMMMGQPAQPVQKPAPTPKSRSKKKQEMDPMQSMAAMSNNPMMRPSMQQMGGMYPPQTSQMGMYGAAGPPQQAPPHFPPQSAPPGYRPQYAPQPGYPAMQQPMYPSQQAPQSRPGAYGAPQPPAANHYGYGAPPPQGAYPPQQYPPPQLRPQYPQGQQPMSMQNQYWEPQQHPYYQQQQPQQPPQSGPSIHPSQPDQWGQQQQSSQQLYHLEMEMRGMQQRMQHLYQQQRTPMVEQELQQVQMRLQYLQAEHHRLQMSAQAAQPLSAPQQQQSQQQQQQAQGAMAPMSAGSGMPMSQMPPGMGPPSGPSTGPPSQQVVIQQSPSATPTTPVQVTQSGSQVQVNIKPETSGRTLISVYHRFGESPNGDEAFNGDAKDSVPPEPTPTQQQQYQDSQQMMSPPSQHHPQPQQIQQQQHMQQIPSQQQHHMIPPHQQVQPPPQMQPSQLHQQQQPTMPVNGMDNGFQNNGLVHGQGVVEAMGQQQLPQAAQQQPQQQPTPPAVSVEQKPVVYNPYADVQPQAEPRKSVDEVEKKPEITLPKVEVVPPPEEADIKPARVVPEPIIQPSAQLFDDRDDATPPMRTEEPEETVEEPPAEVDEEKEIPPSPNPPATSASSIAPADYSTLSDETEPALAAGDDLKDLKDEDEEEQAEDVNENFVAASAGPAEEEEPKAEVEEENSDEPTPGPSCSREPSPGESEVTESEPPVVKTKKSRKKDRVAALSKEDNSEERDATPSEIADSTDGAFTEPSTPAPATISSEGRKPKRLTVVRSRKKKSVDDSGDDDDDFVPDGRRKSNKRAKLAKEAAGGDEDEKRSTSKWAEAVETADDDAEDSILTNDSQETQSTDHQIVEKILNCRDPEGADSQYLVKWKGKAYIHCEWKTLKELEEVDKRAVGKVKRFRQKRAHSNDVDEEDFNSDYTVVDRVVDLGLGDDGLEYALIKWKSLAYDEVTWEPVESVPEDKVAVWKKRQIVDKAKVKEKARPKASEWSKMPEDIVWKDGNSLREYQFEGVDWLLYCYYNERNCILADEMGLGKTVQTITFLSRIYEYGIHGPFLIVVPLSTIHNWVREFETWTDMNAVVYHGSQHSRDVIQQYEIYYSKTHSGGSKSYRKNLVKLDALITTFEMVVTDCEFLRKIPYRVCVIDEAHRLKNRNCKLLTGGLHAFRMEHRVLLTGTPLQNNIEELFSLLNFLHPQQFSSSAAFLEQFGQCQSDEQVQKLQEILKPMMLRRLKEDVEKSLQPKEETIIEVQLSDTQKKFYRAILERNFSHLCKGASAPSLMNVMMELRKCCNHPFLIQGAEETIMSELKMLHPDWDDETLAHKALVQASGKVVLIEKLLPKLRRDGHKVLIFSQMVKVLDLLEEFLVNMNYPFERIDGNVRGDLRQASIDRFSKKDSDRFVFLLCTRAGGLGINLTAADTVIIFDSDWNPQNDLQAQARCHRIGQTKMVKVYRLVTANTYEREMFDKASLKLGLDKAVLQSTTALKESSTALSKKDVEELLKKGAYGSIMDENVDEGSKFSEEDIETILQRRTTTITLEPGQKGSLFAKAAFNSTNNRGDDIDIDDPNFWTKWAEKAQVDIEKATATPDGRDLIMQEPRKRTKRFEDNSLKEGEDSDGSDELGKGRKRTGANSQSSGRKRRRGDDEDGDYVNYRPDELAFNKSEYFKVEKVLASWGWGRWAEMKKSGELEVSEMDIAHMARTLLLHCVREYRGDEKIRQTVWQMIAPQGAKNAKEAKGSQSIYHQGWAALPEFNPPNFALDASFQRHVHRHANKLLVKIDQLRHLQKTIIAGKAAEIEAGANWSSIDITVPTLVEPMCDGWDVDCDKCLLIGIYKHGLDNIEAIRADEALCFATKTGLPETFPGAAEVGARFRRLIAVSQRNINDPVYEKLRWSRREEQEYMRVLRSFGMKDKRNDPTMIDWDAFRAFSPLLEKKTDEEMQEHLYCILAMCTKAQGGELSALDTKRALSVDAMTSRKAQKLMNRLHLTRKVHALAAGLDKVTPMLKLCSAEAMPSGWTTQHDKELISVCDQHGIDNISANILAKPAFQKIIRPTEKTLLRRVIEVCTTVETGKWNGTASTESVDDSDVEERVRQQQQVRRGRKRTVDTDAQKMRALMQQSMLSQMGDLPLAAAMLQSAMFMPQLMGNNAAAAQLLGSLFAMAAGASGTATPSASGAGGSATSGTSAAAAAASASAQQAAAAALLASAASGVVPTEADVLNLTKKAETSSTAATSSSPAPSTSSAPTPSTSQQQQHQQQSAAMGQLGLNELIILASLPPDTRIPVQDTRTKERLLGEAAPKLKNLSAWLTTHPTYTLDLASIGKEPPPSSVPTPVVTTHASESAPSSAKPSAPPTPKPTTPKPLSAATTPAPSSKPVSAAPTPAPATPKPALSPKLEPGEIPKKSSNAGAVAAASSLPGDGPVSVFSRSSGALLPASKWPTLSKLASWLDAHPDANVHSSSVPVAQLVVGLSHPDRLGGDSVAGTSTNSTTSSSTNVKAEKPSSSSSLFGGASSSASSSNATAAALAAEAATKQQLEALQMQMLMQQTLLQQSLLGFNPYALAGSTSSTSSTGGKPEDLLNPLLMASLMTNPLAMQSLLMDPTALAALSLASSATGSSGMIPSTSAKKSKTSHSSQS</sequence>
<feature type="compositionally biased region" description="Low complexity" evidence="10">
    <location>
        <begin position="365"/>
        <end position="395"/>
    </location>
</feature>
<dbReference type="SUPFAM" id="SSF52540">
    <property type="entry name" value="P-loop containing nucleoside triphosphate hydrolases"/>
    <property type="match status" value="2"/>
</dbReference>
<feature type="region of interest" description="Disordered" evidence="10">
    <location>
        <begin position="2523"/>
        <end position="2559"/>
    </location>
</feature>
<feature type="compositionally biased region" description="Pro residues" evidence="10">
    <location>
        <begin position="354"/>
        <end position="364"/>
    </location>
</feature>
<evidence type="ECO:0000259" key="12">
    <source>
        <dbReference type="PROSITE" id="PS51192"/>
    </source>
</evidence>
<dbReference type="InterPro" id="IPR049730">
    <property type="entry name" value="SNF2/RAD54-like_C"/>
</dbReference>
<keyword evidence="15" id="KW-1185">Reference proteome</keyword>
<reference evidence="14" key="1">
    <citation type="submission" date="2023-07" db="EMBL/GenBank/DDBJ databases">
        <authorList>
            <consortium name="CYATHOMIX"/>
        </authorList>
    </citation>
    <scope>NUCLEOTIDE SEQUENCE</scope>
    <source>
        <strain evidence="14">N/A</strain>
    </source>
</reference>